<dbReference type="GO" id="GO:0003677">
    <property type="term" value="F:DNA binding"/>
    <property type="evidence" value="ECO:0007669"/>
    <property type="project" value="UniProtKB-KW"/>
</dbReference>
<evidence type="ECO:0000256" key="2">
    <source>
        <dbReference type="ARBA" id="ARBA00023125"/>
    </source>
</evidence>
<dbReference type="RefSeq" id="WP_089768189.1">
    <property type="nucleotide sequence ID" value="NZ_DAMACK010000019.1"/>
</dbReference>
<evidence type="ECO:0000256" key="1">
    <source>
        <dbReference type="ARBA" id="ARBA00023015"/>
    </source>
</evidence>
<reference evidence="6" key="1">
    <citation type="submission" date="2016-10" db="EMBL/GenBank/DDBJ databases">
        <authorList>
            <person name="Varghese N."/>
            <person name="Submissions S."/>
        </authorList>
    </citation>
    <scope>NUCLEOTIDE SEQUENCE [LARGE SCALE GENOMIC DNA]</scope>
    <source>
        <strain evidence="6">DSM 19326</strain>
    </source>
</reference>
<name>A0A1H6I4R9_9FLAO</name>
<sequence length="264" mass="30722">MKEKQIAHLLKKHPLSDLWNSHPEALSNNNEEIVGPPPIEKIIGEMFAIGQFYYYVLNLANSTLSNHDPNLLPMHGLKKFPKHLKEIIELIHPDDIEFVLQAERMTIEKIQQIGWEHQLNLKCSYCFRMKTGKGNYEMFHHQALHTLKDENGRLHQSVNIHTNIHHITQKNPYTVLVVGIGERNDFHQMQYRNNENIELPHVQLTKRETEILSLLALGKSSRQISEMLDISYHTITTHRKNILAKTNCNKVSELVKKALEWALI</sequence>
<dbReference type="Proteomes" id="UP000198555">
    <property type="component" value="Unassembled WGS sequence"/>
</dbReference>
<dbReference type="PANTHER" id="PTHR44688">
    <property type="entry name" value="DNA-BINDING TRANSCRIPTIONAL ACTIVATOR DEVR_DOSR"/>
    <property type="match status" value="1"/>
</dbReference>
<dbReference type="SUPFAM" id="SSF46894">
    <property type="entry name" value="C-terminal effector domain of the bipartite response regulators"/>
    <property type="match status" value="1"/>
</dbReference>
<dbReference type="Gene3D" id="3.30.450.20">
    <property type="entry name" value="PAS domain"/>
    <property type="match status" value="1"/>
</dbReference>
<dbReference type="STRING" id="420404.SAMN05421793_10417"/>
<evidence type="ECO:0000313" key="5">
    <source>
        <dbReference type="EMBL" id="SEH43449.1"/>
    </source>
</evidence>
<dbReference type="SMART" id="SM00421">
    <property type="entry name" value="HTH_LUXR"/>
    <property type="match status" value="1"/>
</dbReference>
<dbReference type="Pfam" id="PF00196">
    <property type="entry name" value="GerE"/>
    <property type="match status" value="1"/>
</dbReference>
<dbReference type="InterPro" id="IPR016032">
    <property type="entry name" value="Sig_transdc_resp-reg_C-effctor"/>
</dbReference>
<dbReference type="GO" id="GO:0006355">
    <property type="term" value="P:regulation of DNA-templated transcription"/>
    <property type="evidence" value="ECO:0007669"/>
    <property type="project" value="InterPro"/>
</dbReference>
<accession>A0A1H6I4R9</accession>
<evidence type="ECO:0000256" key="3">
    <source>
        <dbReference type="ARBA" id="ARBA00023163"/>
    </source>
</evidence>
<dbReference type="PRINTS" id="PR00038">
    <property type="entry name" value="HTHLUXR"/>
</dbReference>
<keyword evidence="3" id="KW-0804">Transcription</keyword>
<keyword evidence="6" id="KW-1185">Reference proteome</keyword>
<organism evidence="5 6">
    <name type="scientific">Epilithonimonas hominis</name>
    <dbReference type="NCBI Taxonomy" id="420404"/>
    <lineage>
        <taxon>Bacteria</taxon>
        <taxon>Pseudomonadati</taxon>
        <taxon>Bacteroidota</taxon>
        <taxon>Flavobacteriia</taxon>
        <taxon>Flavobacteriales</taxon>
        <taxon>Weeksellaceae</taxon>
        <taxon>Chryseobacterium group</taxon>
        <taxon>Epilithonimonas</taxon>
    </lineage>
</organism>
<proteinExistence type="predicted"/>
<dbReference type="AlphaFoldDB" id="A0A1H6I4R9"/>
<keyword evidence="2" id="KW-0238">DNA-binding</keyword>
<evidence type="ECO:0000313" key="6">
    <source>
        <dbReference type="Proteomes" id="UP000198555"/>
    </source>
</evidence>
<protein>
    <submittedName>
        <fullName evidence="5">Regulatory protein, luxR family</fullName>
    </submittedName>
</protein>
<keyword evidence="1" id="KW-0805">Transcription regulation</keyword>
<dbReference type="EMBL" id="FNWX01000004">
    <property type="protein sequence ID" value="SEH43449.1"/>
    <property type="molecule type" value="Genomic_DNA"/>
</dbReference>
<dbReference type="PROSITE" id="PS50043">
    <property type="entry name" value="HTH_LUXR_2"/>
    <property type="match status" value="1"/>
</dbReference>
<dbReference type="PROSITE" id="PS00622">
    <property type="entry name" value="HTH_LUXR_1"/>
    <property type="match status" value="1"/>
</dbReference>
<dbReference type="Gene3D" id="1.10.10.10">
    <property type="entry name" value="Winged helix-like DNA-binding domain superfamily/Winged helix DNA-binding domain"/>
    <property type="match status" value="1"/>
</dbReference>
<dbReference type="InterPro" id="IPR000792">
    <property type="entry name" value="Tscrpt_reg_LuxR_C"/>
</dbReference>
<feature type="domain" description="HTH luxR-type" evidence="4">
    <location>
        <begin position="197"/>
        <end position="262"/>
    </location>
</feature>
<dbReference type="PANTHER" id="PTHR44688:SF16">
    <property type="entry name" value="DNA-BINDING TRANSCRIPTIONAL ACTIVATOR DEVR_DOSR"/>
    <property type="match status" value="1"/>
</dbReference>
<evidence type="ECO:0000259" key="4">
    <source>
        <dbReference type="PROSITE" id="PS50043"/>
    </source>
</evidence>
<gene>
    <name evidence="5" type="ORF">SAMN05421793_10417</name>
</gene>
<dbReference type="CDD" id="cd06170">
    <property type="entry name" value="LuxR_C_like"/>
    <property type="match status" value="1"/>
</dbReference>
<dbReference type="InterPro" id="IPR036388">
    <property type="entry name" value="WH-like_DNA-bd_sf"/>
</dbReference>